<dbReference type="AlphaFoldDB" id="A0A124GT24"/>
<comment type="caution">
    <text evidence="1">The sequence shown here is derived from an EMBL/GenBank/DDBJ whole genome shotgun (WGS) entry which is preliminary data.</text>
</comment>
<keyword evidence="2" id="KW-1185">Reference proteome</keyword>
<sequence>MQRCTLPNLYPLDESHGGCTFTVDIFKVVKRVCQSRSYWRLVSKGFVTYIVFWGYCGEIINSISTSWAT</sequence>
<accession>A0A124GT24</accession>
<name>A0A124GT24_PENFR</name>
<dbReference type="EMBL" id="LLXE01000013">
    <property type="protein sequence ID" value="KUM66198.1"/>
    <property type="molecule type" value="Genomic_DNA"/>
</dbReference>
<reference evidence="1 2" key="1">
    <citation type="submission" date="2015-10" db="EMBL/GenBank/DDBJ databases">
        <title>Genome sequencing of Penicillium freii.</title>
        <authorList>
            <person name="Nguyen H.D."/>
            <person name="Visagie C.M."/>
            <person name="Seifert K.A."/>
        </authorList>
    </citation>
    <scope>NUCLEOTIDE SEQUENCE [LARGE SCALE GENOMIC DNA]</scope>
    <source>
        <strain evidence="1 2">DAOM 242723</strain>
    </source>
</reference>
<dbReference type="Proteomes" id="UP000055045">
    <property type="component" value="Unassembled WGS sequence"/>
</dbReference>
<protein>
    <submittedName>
        <fullName evidence="1">Uncharacterized protein</fullName>
    </submittedName>
</protein>
<evidence type="ECO:0000313" key="1">
    <source>
        <dbReference type="EMBL" id="KUM66198.1"/>
    </source>
</evidence>
<gene>
    <name evidence="1" type="ORF">ACN42_g873</name>
</gene>
<proteinExistence type="predicted"/>
<evidence type="ECO:0000313" key="2">
    <source>
        <dbReference type="Proteomes" id="UP000055045"/>
    </source>
</evidence>
<organism evidence="1 2">
    <name type="scientific">Penicillium freii</name>
    <dbReference type="NCBI Taxonomy" id="48697"/>
    <lineage>
        <taxon>Eukaryota</taxon>
        <taxon>Fungi</taxon>
        <taxon>Dikarya</taxon>
        <taxon>Ascomycota</taxon>
        <taxon>Pezizomycotina</taxon>
        <taxon>Eurotiomycetes</taxon>
        <taxon>Eurotiomycetidae</taxon>
        <taxon>Eurotiales</taxon>
        <taxon>Aspergillaceae</taxon>
        <taxon>Penicillium</taxon>
    </lineage>
</organism>